<accession>A0AC11CUY4</accession>
<name>A0AC11CUY4_SHEEP</name>
<protein>
    <submittedName>
        <fullName evidence="1">Uncharacterized protein</fullName>
    </submittedName>
</protein>
<dbReference type="Ensembl" id="ENSOART00020079521.1">
    <property type="protein sequence ID" value="ENSOARP00020036151.1"/>
    <property type="gene ID" value="ENSOARG00020027256.1"/>
</dbReference>
<reference evidence="1" key="3">
    <citation type="submission" date="2025-09" db="UniProtKB">
        <authorList>
            <consortium name="Ensembl"/>
        </authorList>
    </citation>
    <scope>IDENTIFICATION</scope>
</reference>
<sequence>MPRGPGSPASEGEGRSGAGSPGRGADRPPHCTDAETEAPRGRGCQDRPPGNWSTPHLGQRGGCFGAGVPRRRQQVRKHMEPQAKPVFQSLPKCAFRGGYDRGGFEPKRTKREAALEPGVSLTADKERIKVFSNELALHIRWTKYWS</sequence>
<reference evidence="1" key="2">
    <citation type="submission" date="2025-08" db="UniProtKB">
        <authorList>
            <consortium name="Ensembl"/>
        </authorList>
    </citation>
    <scope>IDENTIFICATION</scope>
</reference>
<reference evidence="1" key="1">
    <citation type="submission" date="2020-11" db="EMBL/GenBank/DDBJ databases">
        <authorList>
            <person name="Davenport K.M."/>
            <person name="Bickhart D.M."/>
            <person name="Smith T.P.L."/>
            <person name="Murdoch B.M."/>
            <person name="Rosen B.D."/>
        </authorList>
    </citation>
    <scope>NUCLEOTIDE SEQUENCE [LARGE SCALE GENOMIC DNA]</scope>
    <source>
        <strain evidence="1">OAR_USU_Benz2616</strain>
    </source>
</reference>
<organism evidence="1">
    <name type="scientific">Ovis aries</name>
    <name type="common">Sheep</name>
    <dbReference type="NCBI Taxonomy" id="9940"/>
    <lineage>
        <taxon>Eukaryota</taxon>
        <taxon>Metazoa</taxon>
        <taxon>Chordata</taxon>
        <taxon>Craniata</taxon>
        <taxon>Vertebrata</taxon>
        <taxon>Euteleostomi</taxon>
        <taxon>Mammalia</taxon>
        <taxon>Eutheria</taxon>
        <taxon>Laurasiatheria</taxon>
        <taxon>Artiodactyla</taxon>
        <taxon>Ruminantia</taxon>
        <taxon>Pecora</taxon>
        <taxon>Bovidae</taxon>
        <taxon>Caprinae</taxon>
        <taxon>Ovis</taxon>
    </lineage>
</organism>
<proteinExistence type="predicted"/>
<evidence type="ECO:0000313" key="1">
    <source>
        <dbReference type="Ensembl" id="ENSOARP00020036151.1"/>
    </source>
</evidence>